<reference evidence="2 3" key="1">
    <citation type="submission" date="2013-11" db="EMBL/GenBank/DDBJ databases">
        <title>Single cell genomics of uncultured Tannerella BU063 (oral taxon 286).</title>
        <authorList>
            <person name="Beall C.J."/>
            <person name="Campbell A.G."/>
            <person name="Griffen A.L."/>
            <person name="Podar M."/>
            <person name="Leys E.J."/>
        </authorList>
    </citation>
    <scope>NUCLEOTIDE SEQUENCE [LARGE SCALE GENOMIC DNA]</scope>
    <source>
        <strain evidence="2">Cell 2</strain>
    </source>
</reference>
<feature type="domain" description="MobA/VirD2-like nuclease" evidence="1">
    <location>
        <begin position="17"/>
        <end position="151"/>
    </location>
</feature>
<dbReference type="EMBL" id="AYUF01000346">
    <property type="protein sequence ID" value="ETK02479.1"/>
    <property type="molecule type" value="Genomic_DNA"/>
</dbReference>
<evidence type="ECO:0000259" key="1">
    <source>
        <dbReference type="Pfam" id="PF03432"/>
    </source>
</evidence>
<name>W2C5H9_9BACT</name>
<dbReference type="InterPro" id="IPR005094">
    <property type="entry name" value="Endonuclease_MobA/VirD2"/>
</dbReference>
<dbReference type="Pfam" id="PF03432">
    <property type="entry name" value="Relaxase"/>
    <property type="match status" value="1"/>
</dbReference>
<evidence type="ECO:0000313" key="2">
    <source>
        <dbReference type="EMBL" id="ETK02479.1"/>
    </source>
</evidence>
<accession>W2C5H9</accession>
<comment type="caution">
    <text evidence="2">The sequence shown here is derived from an EMBL/GenBank/DDBJ whole genome shotgun (WGS) entry which is preliminary data.</text>
</comment>
<proteinExistence type="predicted"/>
<dbReference type="Proteomes" id="UP000018837">
    <property type="component" value="Unassembled WGS sequence"/>
</dbReference>
<sequence length="415" mass="46617">MIAKISSPSRLAAALGYNFKKVEKHEASVLLVQGLFHDRNGAYSRAQVLADMLRTIPERCRTKKTVFHCSLNPHPDEKLSDEALSRIAAEYMEALGYGAQPYIVFRHNDIPRAHTHIVSLRVDSEGRKIDDRFERRRSKRITDALEAKFGLMPSSPSQKKMDVSAQPSAVDINAGDIKQQVAAAVQYVLGRYAFQSVGEMNLLLARFRVTAEEVKTERKGRPFDGIVYAATDADGHKICTPIKASEIGRKVSYAALRRHFEQSKSVVRERAGAIRRAIADVMQTSPDRAEFINRMRERSIETVTRINTAGRLYGITFIDDANGIAVNGSRLGKGFAANVFNAYFAGGANPFLEMSWPKEKEELGAVVEELTESPNDMPPMEIDLSLQVHGADLRELAFQRRLRNRARMRLRRKSR</sequence>
<protein>
    <recommendedName>
        <fullName evidence="1">MobA/VirD2-like nuclease domain-containing protein</fullName>
    </recommendedName>
</protein>
<gene>
    <name evidence="2" type="ORF">N425_03975</name>
</gene>
<dbReference type="NCBIfam" id="NF041325">
    <property type="entry name" value="Bacteroid_MobB"/>
    <property type="match status" value="1"/>
</dbReference>
<evidence type="ECO:0000313" key="3">
    <source>
        <dbReference type="Proteomes" id="UP000018837"/>
    </source>
</evidence>
<dbReference type="PATRIC" id="fig|1411148.3.peg.535"/>
<organism evidence="2 3">
    <name type="scientific">Tannerella sp. oral taxon BU063 isolate Cell 2</name>
    <dbReference type="NCBI Taxonomy" id="1411148"/>
    <lineage>
        <taxon>Bacteria</taxon>
        <taxon>Pseudomonadati</taxon>
        <taxon>Bacteroidota</taxon>
        <taxon>Bacteroidia</taxon>
        <taxon>Bacteroidales</taxon>
        <taxon>Tannerellaceae</taxon>
        <taxon>Tannerella</taxon>
    </lineage>
</organism>
<dbReference type="AlphaFoldDB" id="W2C5H9"/>